<dbReference type="InterPro" id="IPR006190">
    <property type="entry name" value="SAF_AFP_Neu5Ac"/>
</dbReference>
<comment type="caution">
    <text evidence="2">The sequence shown here is derived from an EMBL/GenBank/DDBJ whole genome shotgun (WGS) entry which is preliminary data.</text>
</comment>
<organism evidence="2 3">
    <name type="scientific">Solemya velesiana gill symbiont</name>
    <dbReference type="NCBI Taxonomy" id="1918948"/>
    <lineage>
        <taxon>Bacteria</taxon>
        <taxon>Pseudomonadati</taxon>
        <taxon>Pseudomonadota</taxon>
        <taxon>Gammaproteobacteria</taxon>
        <taxon>sulfur-oxidizing symbionts</taxon>
    </lineage>
</organism>
<dbReference type="OrthoDB" id="9781701at2"/>
<sequence>MQLELKNGTVIGDDRPVFIVAEIGLCHNGSEEQAMEMIRRSAEAGVDAVKFQKRDVPNLTTRELLDAPDERFPTLGRTYREIREAVEFDLDTYERLKSLAESLGLLFFASVFDEKSAHEMAELDLHLLKIASHVLTRKPLIEKLCDLGIPTLASTGMAYLDEIDETTAAFRAVGLLHGLFHCVSIYPHAADRANLRMIRYMQERYQVPVGYSCHEIANTSSLLSIAAGACMLERHVTLDRSADGFDHKFALDMPGLAEFVSQVREAEAAMGSIEKTVSEEEWVTRKKYHCSVVSRCAIPEGTVIDRQLLTVKNPGTGIPARRIDDVVGQRARIDIPEDVLLDNEMLEPGI</sequence>
<dbReference type="Gene3D" id="3.90.1210.10">
    <property type="entry name" value="Antifreeze-like/N-acetylneuraminic acid synthase C-terminal domain"/>
    <property type="match status" value="1"/>
</dbReference>
<dbReference type="Pfam" id="PF08666">
    <property type="entry name" value="SAF"/>
    <property type="match status" value="1"/>
</dbReference>
<dbReference type="Gene3D" id="3.20.20.70">
    <property type="entry name" value="Aldolase class I"/>
    <property type="match status" value="1"/>
</dbReference>
<dbReference type="InterPro" id="IPR013785">
    <property type="entry name" value="Aldolase_TIM"/>
</dbReference>
<reference evidence="2 3" key="1">
    <citation type="submission" date="2016-11" db="EMBL/GenBank/DDBJ databases">
        <title>Mixed transmission modes and dynamic genome evolution in an obligate animal-bacterial symbiosis.</title>
        <authorList>
            <person name="Russell S.L."/>
            <person name="Corbett-Detig R.B."/>
            <person name="Cavanaugh C.M."/>
        </authorList>
    </citation>
    <scope>NUCLEOTIDE SEQUENCE [LARGE SCALE GENOMIC DNA]</scope>
    <source>
        <strain evidence="2">Se-Cadez</strain>
    </source>
</reference>
<dbReference type="PROSITE" id="PS50844">
    <property type="entry name" value="AFP_LIKE"/>
    <property type="match status" value="1"/>
</dbReference>
<keyword evidence="3" id="KW-1185">Reference proteome</keyword>
<feature type="domain" description="AFP-like" evidence="1">
    <location>
        <begin position="291"/>
        <end position="349"/>
    </location>
</feature>
<dbReference type="Pfam" id="PF03102">
    <property type="entry name" value="NeuB"/>
    <property type="match status" value="1"/>
</dbReference>
<dbReference type="SMART" id="SM00858">
    <property type="entry name" value="SAF"/>
    <property type="match status" value="1"/>
</dbReference>
<dbReference type="SUPFAM" id="SSF51269">
    <property type="entry name" value="AFP III-like domain"/>
    <property type="match status" value="1"/>
</dbReference>
<dbReference type="PANTHER" id="PTHR42966:SF1">
    <property type="entry name" value="SIALIC ACID SYNTHASE"/>
    <property type="match status" value="1"/>
</dbReference>
<dbReference type="GO" id="GO:0016051">
    <property type="term" value="P:carbohydrate biosynthetic process"/>
    <property type="evidence" value="ECO:0007669"/>
    <property type="project" value="InterPro"/>
</dbReference>
<dbReference type="InterPro" id="IPR013974">
    <property type="entry name" value="SAF"/>
</dbReference>
<dbReference type="InterPro" id="IPR057736">
    <property type="entry name" value="SAF_PseI/NeuA/NeuB"/>
</dbReference>
<dbReference type="PANTHER" id="PTHR42966">
    <property type="entry name" value="N-ACETYLNEURAMINATE SYNTHASE"/>
    <property type="match status" value="1"/>
</dbReference>
<dbReference type="InterPro" id="IPR013132">
    <property type="entry name" value="PseI/NeuA/B-like_N"/>
</dbReference>
<dbReference type="InterPro" id="IPR036732">
    <property type="entry name" value="AFP_Neu5c_C_sf"/>
</dbReference>
<dbReference type="CDD" id="cd11615">
    <property type="entry name" value="SAF_NeuB_like"/>
    <property type="match status" value="1"/>
</dbReference>
<protein>
    <recommendedName>
        <fullName evidence="1">AFP-like domain-containing protein</fullName>
    </recommendedName>
</protein>
<dbReference type="GO" id="GO:0047444">
    <property type="term" value="F:N-acylneuraminate-9-phosphate synthase activity"/>
    <property type="evidence" value="ECO:0007669"/>
    <property type="project" value="TreeGrafter"/>
</dbReference>
<dbReference type="SUPFAM" id="SSF51569">
    <property type="entry name" value="Aldolase"/>
    <property type="match status" value="1"/>
</dbReference>
<dbReference type="RefSeq" id="WP_078487152.1">
    <property type="nucleotide sequence ID" value="NZ_MPRJ01000039.1"/>
</dbReference>
<evidence type="ECO:0000313" key="2">
    <source>
        <dbReference type="EMBL" id="OOZ36441.1"/>
    </source>
</evidence>
<dbReference type="Proteomes" id="UP000190896">
    <property type="component" value="Unassembled WGS sequence"/>
</dbReference>
<proteinExistence type="predicted"/>
<gene>
    <name evidence="2" type="ORF">BOW51_07155</name>
</gene>
<name>A0A1T2KUG8_9GAMM</name>
<dbReference type="EMBL" id="MPRJ01000039">
    <property type="protein sequence ID" value="OOZ36441.1"/>
    <property type="molecule type" value="Genomic_DNA"/>
</dbReference>
<evidence type="ECO:0000259" key="1">
    <source>
        <dbReference type="PROSITE" id="PS50844"/>
    </source>
</evidence>
<evidence type="ECO:0000313" key="3">
    <source>
        <dbReference type="Proteomes" id="UP000190896"/>
    </source>
</evidence>
<dbReference type="AlphaFoldDB" id="A0A1T2KUG8"/>
<accession>A0A1T2KUG8</accession>
<dbReference type="InterPro" id="IPR051690">
    <property type="entry name" value="PseI-like"/>
</dbReference>